<reference evidence="1 2" key="1">
    <citation type="submission" date="2017-11" db="EMBL/GenBank/DDBJ databases">
        <title>Genome sequencing of Prevotella intermedia KCOM 1101.</title>
        <authorList>
            <person name="Kook J.-K."/>
            <person name="Park S.-N."/>
            <person name="Lim Y.K."/>
        </authorList>
    </citation>
    <scope>NUCLEOTIDE SEQUENCE [LARGE SCALE GENOMIC DNA]</scope>
    <source>
        <strain evidence="1 2">KCOM 1101</strain>
    </source>
</reference>
<accession>A0AAJ3RHL8</accession>
<sequence length="83" mass="9419">MSKITFYIGEESYTFNAAIEIKLDGENKPNNLRVETILSEEISRYINNNNLKGKPKHISIEDEKFKGECKSLSIIGALEIKAK</sequence>
<dbReference type="RefSeq" id="WP_099893255.1">
    <property type="nucleotide sequence ID" value="NZ_PEKM01000003.1"/>
</dbReference>
<dbReference type="AlphaFoldDB" id="A0AAJ3RHL8"/>
<proteinExistence type="predicted"/>
<gene>
    <name evidence="1" type="ORF">CTI16_12055</name>
</gene>
<evidence type="ECO:0000313" key="2">
    <source>
        <dbReference type="Proteomes" id="UP000229111"/>
    </source>
</evidence>
<comment type="caution">
    <text evidence="1">The sequence shown here is derived from an EMBL/GenBank/DDBJ whole genome shotgun (WGS) entry which is preliminary data.</text>
</comment>
<protein>
    <submittedName>
        <fullName evidence="1">Uncharacterized protein</fullName>
    </submittedName>
</protein>
<evidence type="ECO:0000313" key="1">
    <source>
        <dbReference type="EMBL" id="PIK16926.1"/>
    </source>
</evidence>
<dbReference type="EMBL" id="PEKM01000003">
    <property type="protein sequence ID" value="PIK16926.1"/>
    <property type="molecule type" value="Genomic_DNA"/>
</dbReference>
<name>A0AAJ3RHL8_PREIN</name>
<organism evidence="1 2">
    <name type="scientific">Prevotella intermedia</name>
    <dbReference type="NCBI Taxonomy" id="28131"/>
    <lineage>
        <taxon>Bacteria</taxon>
        <taxon>Pseudomonadati</taxon>
        <taxon>Bacteroidota</taxon>
        <taxon>Bacteroidia</taxon>
        <taxon>Bacteroidales</taxon>
        <taxon>Prevotellaceae</taxon>
        <taxon>Prevotella</taxon>
    </lineage>
</organism>
<dbReference type="Proteomes" id="UP000229111">
    <property type="component" value="Unassembled WGS sequence"/>
</dbReference>